<dbReference type="GO" id="GO:0015628">
    <property type="term" value="P:protein secretion by the type II secretion system"/>
    <property type="evidence" value="ECO:0007669"/>
    <property type="project" value="InterPro"/>
</dbReference>
<dbReference type="InterPro" id="IPR000983">
    <property type="entry name" value="Bac_GSPG_pilin"/>
</dbReference>
<proteinExistence type="predicted"/>
<dbReference type="PRINTS" id="PR00813">
    <property type="entry name" value="BCTERIALGSPG"/>
</dbReference>
<dbReference type="GO" id="GO:0043683">
    <property type="term" value="P:type IV pilus assembly"/>
    <property type="evidence" value="ECO:0007669"/>
    <property type="project" value="InterPro"/>
</dbReference>
<evidence type="ECO:0000256" key="3">
    <source>
        <dbReference type="ARBA" id="ARBA00022692"/>
    </source>
</evidence>
<dbReference type="GO" id="GO:0016020">
    <property type="term" value="C:membrane"/>
    <property type="evidence" value="ECO:0007669"/>
    <property type="project" value="UniProtKB-SubCell"/>
</dbReference>
<dbReference type="AlphaFoldDB" id="A0A831W279"/>
<keyword evidence="5 6" id="KW-0472">Membrane</keyword>
<sequence length="134" mass="14473">MKNTRHSLERTRRSRGFTLIELMIVVGILAIIAAIAIPSYTGYITTSRQSAAAANAQPLRLAEEDYWLDNGTYVAGSWIPDGAKTLETGALGWRPDGDEGDFDYQVTISGTNSATITVTHRDDAGVVATLNLSK</sequence>
<dbReference type="Pfam" id="PF07963">
    <property type="entry name" value="N_methyl"/>
    <property type="match status" value="1"/>
</dbReference>
<evidence type="ECO:0000256" key="1">
    <source>
        <dbReference type="ARBA" id="ARBA00004167"/>
    </source>
</evidence>
<keyword evidence="3 6" id="KW-0812">Transmembrane</keyword>
<dbReference type="EMBL" id="DRKP01000027">
    <property type="protein sequence ID" value="HEB95269.1"/>
    <property type="molecule type" value="Genomic_DNA"/>
</dbReference>
<dbReference type="InterPro" id="IPR012902">
    <property type="entry name" value="N_methyl_site"/>
</dbReference>
<dbReference type="SUPFAM" id="SSF54523">
    <property type="entry name" value="Pili subunits"/>
    <property type="match status" value="1"/>
</dbReference>
<organism evidence="7">
    <name type="scientific">Sedimenticola thiotaurini</name>
    <dbReference type="NCBI Taxonomy" id="1543721"/>
    <lineage>
        <taxon>Bacteria</taxon>
        <taxon>Pseudomonadati</taxon>
        <taxon>Pseudomonadota</taxon>
        <taxon>Gammaproteobacteria</taxon>
        <taxon>Chromatiales</taxon>
        <taxon>Sedimenticolaceae</taxon>
        <taxon>Sedimenticola</taxon>
    </lineage>
</organism>
<evidence type="ECO:0000313" key="7">
    <source>
        <dbReference type="EMBL" id="HEB95269.1"/>
    </source>
</evidence>
<dbReference type="NCBIfam" id="TIGR02532">
    <property type="entry name" value="IV_pilin_GFxxxE"/>
    <property type="match status" value="1"/>
</dbReference>
<evidence type="ECO:0000256" key="6">
    <source>
        <dbReference type="SAM" id="Phobius"/>
    </source>
</evidence>
<comment type="caution">
    <text evidence="7">The sequence shown here is derived from an EMBL/GenBank/DDBJ whole genome shotgun (WGS) entry which is preliminary data.</text>
</comment>
<dbReference type="GO" id="GO:0015627">
    <property type="term" value="C:type II protein secretion system complex"/>
    <property type="evidence" value="ECO:0007669"/>
    <property type="project" value="InterPro"/>
</dbReference>
<comment type="subcellular location">
    <subcellularLocation>
        <location evidence="1">Membrane</location>
        <topology evidence="1">Single-pass membrane protein</topology>
    </subcellularLocation>
</comment>
<feature type="transmembrane region" description="Helical" evidence="6">
    <location>
        <begin position="20"/>
        <end position="40"/>
    </location>
</feature>
<gene>
    <name evidence="7" type="ORF">ENI96_02415</name>
</gene>
<evidence type="ECO:0000256" key="2">
    <source>
        <dbReference type="ARBA" id="ARBA00022481"/>
    </source>
</evidence>
<protein>
    <submittedName>
        <fullName evidence="7">Prepilin-type N-terminal cleavage/methylation domain-containing protein</fullName>
    </submittedName>
</protein>
<dbReference type="Proteomes" id="UP000886251">
    <property type="component" value="Unassembled WGS sequence"/>
</dbReference>
<dbReference type="InterPro" id="IPR031982">
    <property type="entry name" value="PilE-like"/>
</dbReference>
<dbReference type="Pfam" id="PF16732">
    <property type="entry name" value="ComP_DUS"/>
    <property type="match status" value="1"/>
</dbReference>
<accession>A0A831W279</accession>
<name>A0A831W279_9GAMM</name>
<reference evidence="7" key="1">
    <citation type="journal article" date="2020" name="mSystems">
        <title>Genome- and Community-Level Interaction Insights into Carbon Utilization and Element Cycling Functions of Hydrothermarchaeota in Hydrothermal Sediment.</title>
        <authorList>
            <person name="Zhou Z."/>
            <person name="Liu Y."/>
            <person name="Xu W."/>
            <person name="Pan J."/>
            <person name="Luo Z.H."/>
            <person name="Li M."/>
        </authorList>
    </citation>
    <scope>NUCLEOTIDE SEQUENCE [LARGE SCALE GENOMIC DNA]</scope>
    <source>
        <strain evidence="7">HyVt-443</strain>
    </source>
</reference>
<keyword evidence="2" id="KW-0488">Methylation</keyword>
<dbReference type="PROSITE" id="PS00409">
    <property type="entry name" value="PROKAR_NTER_METHYL"/>
    <property type="match status" value="1"/>
</dbReference>
<dbReference type="PANTHER" id="PTHR30093:SF44">
    <property type="entry name" value="TYPE II SECRETION SYSTEM CORE PROTEIN G"/>
    <property type="match status" value="1"/>
</dbReference>
<keyword evidence="4 6" id="KW-1133">Transmembrane helix</keyword>
<evidence type="ECO:0000256" key="4">
    <source>
        <dbReference type="ARBA" id="ARBA00022989"/>
    </source>
</evidence>
<dbReference type="Gene3D" id="3.30.700.10">
    <property type="entry name" value="Glycoprotein, Type 4 Pilin"/>
    <property type="match status" value="1"/>
</dbReference>
<dbReference type="PANTHER" id="PTHR30093">
    <property type="entry name" value="GENERAL SECRETION PATHWAY PROTEIN G"/>
    <property type="match status" value="1"/>
</dbReference>
<evidence type="ECO:0000256" key="5">
    <source>
        <dbReference type="ARBA" id="ARBA00023136"/>
    </source>
</evidence>
<dbReference type="InterPro" id="IPR045584">
    <property type="entry name" value="Pilin-like"/>
</dbReference>